<dbReference type="PANTHER" id="PTHR47706">
    <property type="entry name" value="NMRA-LIKE FAMILY PROTEIN"/>
    <property type="match status" value="1"/>
</dbReference>
<gene>
    <name evidence="5" type="ORF">LTR84_003461</name>
</gene>
<evidence type="ECO:0000259" key="4">
    <source>
        <dbReference type="Pfam" id="PF05368"/>
    </source>
</evidence>
<evidence type="ECO:0000256" key="2">
    <source>
        <dbReference type="ARBA" id="ARBA00022857"/>
    </source>
</evidence>
<comment type="similarity">
    <text evidence="1">Belongs to the NmrA-type oxidoreductase family. Isoflavone reductase subfamily.</text>
</comment>
<feature type="domain" description="NmrA-like" evidence="4">
    <location>
        <begin position="5"/>
        <end position="242"/>
    </location>
</feature>
<accession>A0AAV9N776</accession>
<organism evidence="5 6">
    <name type="scientific">Exophiala bonariae</name>
    <dbReference type="NCBI Taxonomy" id="1690606"/>
    <lineage>
        <taxon>Eukaryota</taxon>
        <taxon>Fungi</taxon>
        <taxon>Dikarya</taxon>
        <taxon>Ascomycota</taxon>
        <taxon>Pezizomycotina</taxon>
        <taxon>Eurotiomycetes</taxon>
        <taxon>Chaetothyriomycetidae</taxon>
        <taxon>Chaetothyriales</taxon>
        <taxon>Herpotrichiellaceae</taxon>
        <taxon>Exophiala</taxon>
    </lineage>
</organism>
<reference evidence="5 6" key="1">
    <citation type="submission" date="2023-08" db="EMBL/GenBank/DDBJ databases">
        <title>Black Yeasts Isolated from many extreme environments.</title>
        <authorList>
            <person name="Coleine C."/>
            <person name="Stajich J.E."/>
            <person name="Selbmann L."/>
        </authorList>
    </citation>
    <scope>NUCLEOTIDE SEQUENCE [LARGE SCALE GENOMIC DNA]</scope>
    <source>
        <strain evidence="5 6">CCFEE 5792</strain>
    </source>
</reference>
<dbReference type="GO" id="GO:0016491">
    <property type="term" value="F:oxidoreductase activity"/>
    <property type="evidence" value="ECO:0007669"/>
    <property type="project" value="UniProtKB-KW"/>
</dbReference>
<dbReference type="GeneID" id="89971648"/>
<dbReference type="Gene3D" id="3.40.50.720">
    <property type="entry name" value="NAD(P)-binding Rossmann-like Domain"/>
    <property type="match status" value="2"/>
</dbReference>
<evidence type="ECO:0000256" key="3">
    <source>
        <dbReference type="ARBA" id="ARBA00023002"/>
    </source>
</evidence>
<evidence type="ECO:0000313" key="5">
    <source>
        <dbReference type="EMBL" id="KAK5050902.1"/>
    </source>
</evidence>
<dbReference type="SUPFAM" id="SSF51735">
    <property type="entry name" value="NAD(P)-binding Rossmann-fold domains"/>
    <property type="match status" value="1"/>
</dbReference>
<dbReference type="EMBL" id="JAVRRD010000016">
    <property type="protein sequence ID" value="KAK5050902.1"/>
    <property type="molecule type" value="Genomic_DNA"/>
</dbReference>
<comment type="caution">
    <text evidence="5">The sequence shown here is derived from an EMBL/GenBank/DDBJ whole genome shotgun (WGS) entry which is preliminary data.</text>
</comment>
<dbReference type="Pfam" id="PF05368">
    <property type="entry name" value="NmrA"/>
    <property type="match status" value="1"/>
</dbReference>
<dbReference type="Proteomes" id="UP001358417">
    <property type="component" value="Unassembled WGS sequence"/>
</dbReference>
<evidence type="ECO:0000313" key="6">
    <source>
        <dbReference type="Proteomes" id="UP001358417"/>
    </source>
</evidence>
<dbReference type="RefSeq" id="XP_064705402.1">
    <property type="nucleotide sequence ID" value="XM_064847049.1"/>
</dbReference>
<sequence>MKVAVAGTGNVAHYLIEELPKAGHEVIVLTRKTKAGRNYSQRETDYSVESLLSVLNESGAEGLVSTIADYANPPNATQIHFNMLEACTQSEKCKSYIPSEWTCDVQNYPEQPMFMAEANDKLHGKLKVAEGVRWTVFCNSWFADYVVPPANRVLPEIGPLWPMDHENKACTIYGPGDQRFSVCSVRDAAKAVAALLNSSEPWEQYTFVAGDYITCNELFAVMKKRDPEWTSKNKSLAETVKSVVDNKSPELAMLGYFELLIYSGSSRLPEDAVQRQRDKFFPNIHFRSMEELLDLAGTQSDIIV</sequence>
<dbReference type="Gene3D" id="3.90.25.10">
    <property type="entry name" value="UDP-galactose 4-epimerase, domain 1"/>
    <property type="match status" value="1"/>
</dbReference>
<dbReference type="InterPro" id="IPR036291">
    <property type="entry name" value="NAD(P)-bd_dom_sf"/>
</dbReference>
<dbReference type="PANTHER" id="PTHR47706:SF4">
    <property type="entry name" value="NMRA-LIKE DOMAIN-CONTAINING PROTEIN"/>
    <property type="match status" value="1"/>
</dbReference>
<dbReference type="InterPro" id="IPR051609">
    <property type="entry name" value="NmrA/Isoflavone_reductase-like"/>
</dbReference>
<evidence type="ECO:0000256" key="1">
    <source>
        <dbReference type="ARBA" id="ARBA00005725"/>
    </source>
</evidence>
<protein>
    <recommendedName>
        <fullName evidence="4">NmrA-like domain-containing protein</fullName>
    </recommendedName>
</protein>
<keyword evidence="3" id="KW-0560">Oxidoreductase</keyword>
<keyword evidence="6" id="KW-1185">Reference proteome</keyword>
<keyword evidence="2" id="KW-0521">NADP</keyword>
<dbReference type="InterPro" id="IPR008030">
    <property type="entry name" value="NmrA-like"/>
</dbReference>
<proteinExistence type="inferred from homology"/>
<dbReference type="AlphaFoldDB" id="A0AAV9N776"/>
<name>A0AAV9N776_9EURO</name>